<feature type="compositionally biased region" description="Basic and acidic residues" evidence="1">
    <location>
        <begin position="37"/>
        <end position="55"/>
    </location>
</feature>
<dbReference type="PROSITE" id="PS51257">
    <property type="entry name" value="PROKAR_LIPOPROTEIN"/>
    <property type="match status" value="1"/>
</dbReference>
<protein>
    <submittedName>
        <fullName evidence="2">Uncharacterized protein</fullName>
    </submittedName>
</protein>
<dbReference type="HOGENOM" id="CLU_2319509_0_0_1"/>
<reference evidence="3" key="1">
    <citation type="submission" date="2003-08" db="EMBL/GenBank/DDBJ databases">
        <authorList>
            <person name="Birren B."/>
            <person name="Nusbaum C."/>
            <person name="Abebe A."/>
            <person name="Abouelleil A."/>
            <person name="Adekoya E."/>
            <person name="Ait-zahra M."/>
            <person name="Allen N."/>
            <person name="Allen T."/>
            <person name="An P."/>
            <person name="Anderson M."/>
            <person name="Anderson S."/>
            <person name="Arachchi H."/>
            <person name="Armbruster J."/>
            <person name="Bachantsang P."/>
            <person name="Baldwin J."/>
            <person name="Barry A."/>
            <person name="Bayul T."/>
            <person name="Blitshsteyn B."/>
            <person name="Bloom T."/>
            <person name="Blye J."/>
            <person name="Boguslavskiy L."/>
            <person name="Borowsky M."/>
            <person name="Boukhgalter B."/>
            <person name="Brunache A."/>
            <person name="Butler J."/>
            <person name="Calixte N."/>
            <person name="Calvo S."/>
            <person name="Camarata J."/>
            <person name="Campo K."/>
            <person name="Chang J."/>
            <person name="Cheshatsang Y."/>
            <person name="Citroen M."/>
            <person name="Collymore A."/>
            <person name="Considine T."/>
            <person name="Cook A."/>
            <person name="Cooke P."/>
            <person name="Corum B."/>
            <person name="Cuomo C."/>
            <person name="David R."/>
            <person name="Dawoe T."/>
            <person name="Degray S."/>
            <person name="Dodge S."/>
            <person name="Dooley K."/>
            <person name="Dorje P."/>
            <person name="Dorjee K."/>
            <person name="Dorris L."/>
            <person name="Duffey N."/>
            <person name="Dupes A."/>
            <person name="Elkins T."/>
            <person name="Engels R."/>
            <person name="Erickson J."/>
            <person name="Farina A."/>
            <person name="Faro S."/>
            <person name="Ferreira P."/>
            <person name="Fischer H."/>
            <person name="Fitzgerald M."/>
            <person name="Foley K."/>
            <person name="Gage D."/>
            <person name="Galagan J."/>
            <person name="Gearin G."/>
            <person name="Gnerre S."/>
            <person name="Gnirke A."/>
            <person name="Goyette A."/>
            <person name="Graham J."/>
            <person name="Grandbois E."/>
            <person name="Gyaltsen K."/>
            <person name="Hafez N."/>
            <person name="Hagopian D."/>
            <person name="Hagos B."/>
            <person name="Hall J."/>
            <person name="Hatcher B."/>
            <person name="Heller A."/>
            <person name="Higgins H."/>
            <person name="Honan T."/>
            <person name="Horn A."/>
            <person name="Houde N."/>
            <person name="Hughes L."/>
            <person name="Hulme W."/>
            <person name="Husby E."/>
            <person name="Iliev I."/>
            <person name="Jaffe D."/>
            <person name="Jones C."/>
            <person name="Kamal M."/>
            <person name="Kamat A."/>
            <person name="Kamvysselis M."/>
            <person name="Karlsson E."/>
            <person name="Kells C."/>
            <person name="Kieu A."/>
            <person name="Kisner P."/>
            <person name="Kodira C."/>
            <person name="Kulbokas E."/>
            <person name="Labutti K."/>
            <person name="Lama D."/>
            <person name="Landers T."/>
            <person name="Leger J."/>
            <person name="Levine S."/>
            <person name="Lewis D."/>
            <person name="Lewis T."/>
            <person name="Lindblad-toh K."/>
            <person name="Liu X."/>
            <person name="Lokyitsang T."/>
            <person name="Lokyitsang Y."/>
            <person name="Lucien O."/>
            <person name="Lui A."/>
            <person name="Ma L.J."/>
            <person name="Mabbitt R."/>
            <person name="Macdonald J."/>
            <person name="Maclean C."/>
            <person name="Major J."/>
            <person name="Manning J."/>
            <person name="Marabella R."/>
            <person name="Maru K."/>
            <person name="Matthews C."/>
            <person name="Mauceli E."/>
            <person name="Mccarthy M."/>
            <person name="Mcdonough S."/>
            <person name="Mcghee T."/>
            <person name="Meldrim J."/>
            <person name="Meneus L."/>
            <person name="Mesirov J."/>
            <person name="Mihalev A."/>
            <person name="Mihova T."/>
            <person name="Mikkelsen T."/>
            <person name="Mlenga V."/>
            <person name="Moru K."/>
            <person name="Mozes J."/>
            <person name="Mulrain L."/>
            <person name="Munson G."/>
            <person name="Naylor J."/>
            <person name="Newes C."/>
            <person name="Nguyen C."/>
            <person name="Nguyen N."/>
            <person name="Nguyen T."/>
            <person name="Nicol R."/>
            <person name="Nielsen C."/>
            <person name="Nizzari M."/>
            <person name="Norbu C."/>
            <person name="Norbu N."/>
            <person name="O'donnell P."/>
            <person name="Okoawo O."/>
            <person name="O'leary S."/>
            <person name="Omotosho B."/>
            <person name="O'neill K."/>
            <person name="Osman S."/>
            <person name="Parker S."/>
            <person name="Perrin D."/>
            <person name="Phunkhang P."/>
            <person name="Piqani B."/>
            <person name="Purcell S."/>
            <person name="Rachupka T."/>
            <person name="Ramasamy U."/>
            <person name="Rameau R."/>
            <person name="Ray V."/>
            <person name="Raymond C."/>
            <person name="Retta R."/>
            <person name="Richardson S."/>
            <person name="Rise C."/>
            <person name="Rodriguez J."/>
            <person name="Rogers J."/>
            <person name="Rogov P."/>
            <person name="Rutman M."/>
            <person name="Schupbach R."/>
            <person name="Seaman C."/>
            <person name="Settipalli S."/>
            <person name="Sharpe T."/>
            <person name="Sheridan J."/>
            <person name="Sherpa N."/>
            <person name="Shi J."/>
            <person name="Smirnov S."/>
            <person name="Smith C."/>
            <person name="Sougnez C."/>
            <person name="Spencer B."/>
            <person name="Stalker J."/>
            <person name="Stange-thomann N."/>
            <person name="Stavropoulos S."/>
            <person name="Stetson K."/>
            <person name="Stone C."/>
            <person name="Stone S."/>
            <person name="Stubbs M."/>
            <person name="Talamas J."/>
            <person name="Tchuinga P."/>
            <person name="Tenzing P."/>
            <person name="Tesfaye S."/>
            <person name="Theodore J."/>
            <person name="Thoulutsang Y."/>
            <person name="Topham K."/>
            <person name="Towey S."/>
            <person name="Tsamla T."/>
            <person name="Tsomo N."/>
            <person name="Vallee D."/>
            <person name="Vassiliev H."/>
            <person name="Venkataraman V."/>
            <person name="Vinson J."/>
            <person name="Vo A."/>
            <person name="Wade C."/>
            <person name="Wang S."/>
            <person name="Wangchuk T."/>
            <person name="Wangdi T."/>
            <person name="Whittaker C."/>
            <person name="Wilkinson J."/>
            <person name="Wu Y."/>
            <person name="Wyman D."/>
            <person name="Yadav S."/>
            <person name="Yang S."/>
            <person name="Yang X."/>
            <person name="Yeager S."/>
            <person name="Yee E."/>
            <person name="Young G."/>
            <person name="Zainoun J."/>
            <person name="Zembeck L."/>
            <person name="Zimmer A."/>
            <person name="Zody M."/>
            <person name="Lander E."/>
        </authorList>
    </citation>
    <scope>NUCLEOTIDE SEQUENCE [LARGE SCALE GENOMIC DNA]</scope>
</reference>
<feature type="region of interest" description="Disordered" evidence="1">
    <location>
        <begin position="25"/>
        <end position="57"/>
    </location>
</feature>
<evidence type="ECO:0000313" key="2">
    <source>
        <dbReference type="Ensembl" id="ENSCSAVP00000011293.1"/>
    </source>
</evidence>
<sequence length="99" mass="10708">MVISEVRSQNTAHLTLSCGNDVTFEKGEPGQVGKKGPVGERGMEGPKGAKGEHGSCDPSCRSAYNQLSEKVRRLESTVEILGKFVTLKYLLMLTTGHMI</sequence>
<dbReference type="Ensembl" id="ENSCSAVT00000011426.1">
    <property type="protein sequence ID" value="ENSCSAVP00000011293.1"/>
    <property type="gene ID" value="ENSCSAVG00000006606.1"/>
</dbReference>
<accession>H2Z131</accession>
<reference evidence="2" key="2">
    <citation type="submission" date="2025-08" db="UniProtKB">
        <authorList>
            <consortium name="Ensembl"/>
        </authorList>
    </citation>
    <scope>IDENTIFICATION</scope>
</reference>
<dbReference type="Gene3D" id="1.20.5.320">
    <property type="entry name" value="6-Phosphogluconate Dehydrogenase, domain 3"/>
    <property type="match status" value="1"/>
</dbReference>
<evidence type="ECO:0000313" key="3">
    <source>
        <dbReference type="Proteomes" id="UP000007875"/>
    </source>
</evidence>
<proteinExistence type="predicted"/>
<evidence type="ECO:0000256" key="1">
    <source>
        <dbReference type="SAM" id="MobiDB-lite"/>
    </source>
</evidence>
<name>H2Z131_CIOSA</name>
<dbReference type="InParanoid" id="H2Z131"/>
<keyword evidence="3" id="KW-1185">Reference proteome</keyword>
<reference evidence="2" key="3">
    <citation type="submission" date="2025-09" db="UniProtKB">
        <authorList>
            <consortium name="Ensembl"/>
        </authorList>
    </citation>
    <scope>IDENTIFICATION</scope>
</reference>
<dbReference type="AlphaFoldDB" id="H2Z131"/>
<dbReference type="Proteomes" id="UP000007875">
    <property type="component" value="Unassembled WGS sequence"/>
</dbReference>
<organism evidence="2 3">
    <name type="scientific">Ciona savignyi</name>
    <name type="common">Pacific transparent sea squirt</name>
    <dbReference type="NCBI Taxonomy" id="51511"/>
    <lineage>
        <taxon>Eukaryota</taxon>
        <taxon>Metazoa</taxon>
        <taxon>Chordata</taxon>
        <taxon>Tunicata</taxon>
        <taxon>Ascidiacea</taxon>
        <taxon>Phlebobranchia</taxon>
        <taxon>Cionidae</taxon>
        <taxon>Ciona</taxon>
    </lineage>
</organism>